<evidence type="ECO:0000313" key="3">
    <source>
        <dbReference type="EMBL" id="GIL63186.1"/>
    </source>
</evidence>
<dbReference type="PANTHER" id="PTHR37984">
    <property type="entry name" value="PROTEIN CBG26694"/>
    <property type="match status" value="1"/>
</dbReference>
<proteinExistence type="predicted"/>
<dbReference type="EMBL" id="BNCO01000034">
    <property type="protein sequence ID" value="GIL59298.1"/>
    <property type="molecule type" value="Genomic_DNA"/>
</dbReference>
<dbReference type="GO" id="GO:0003676">
    <property type="term" value="F:nucleic acid binding"/>
    <property type="evidence" value="ECO:0007669"/>
    <property type="project" value="InterPro"/>
</dbReference>
<dbReference type="GO" id="GO:0015074">
    <property type="term" value="P:DNA integration"/>
    <property type="evidence" value="ECO:0007669"/>
    <property type="project" value="InterPro"/>
</dbReference>
<dbReference type="Gene3D" id="3.30.420.10">
    <property type="entry name" value="Ribonuclease H-like superfamily/Ribonuclease H"/>
    <property type="match status" value="1"/>
</dbReference>
<protein>
    <recommendedName>
        <fullName evidence="1">Integrase catalytic domain-containing protein</fullName>
    </recommendedName>
</protein>
<dbReference type="Proteomes" id="UP000747399">
    <property type="component" value="Unassembled WGS sequence"/>
</dbReference>
<feature type="domain" description="Integrase catalytic" evidence="1">
    <location>
        <begin position="1"/>
        <end position="99"/>
    </location>
</feature>
<comment type="caution">
    <text evidence="2">The sequence shown here is derived from an EMBL/GenBank/DDBJ whole genome shotgun (WGS) entry which is preliminary data.</text>
</comment>
<dbReference type="InterPro" id="IPR012337">
    <property type="entry name" value="RNaseH-like_sf"/>
</dbReference>
<keyword evidence="4" id="KW-1185">Reference proteome</keyword>
<dbReference type="EMBL" id="BNCO01000055">
    <property type="protein sequence ID" value="GIL63186.1"/>
    <property type="molecule type" value="Genomic_DNA"/>
</dbReference>
<dbReference type="InterPro" id="IPR050951">
    <property type="entry name" value="Retrovirus_Pol_polyprotein"/>
</dbReference>
<evidence type="ECO:0000259" key="1">
    <source>
        <dbReference type="PROSITE" id="PS50994"/>
    </source>
</evidence>
<evidence type="ECO:0000313" key="2">
    <source>
        <dbReference type="EMBL" id="GIL59298.1"/>
    </source>
</evidence>
<dbReference type="InterPro" id="IPR001584">
    <property type="entry name" value="Integrase_cat-core"/>
</dbReference>
<dbReference type="InterPro" id="IPR036397">
    <property type="entry name" value="RNaseH_sf"/>
</dbReference>
<reference evidence="2" key="1">
    <citation type="journal article" date="2021" name="Proc. Natl. Acad. Sci. U.S.A.">
        <title>Three genomes in the algal genus Volvox reveal the fate of a haploid sex-determining region after a transition to homothallism.</title>
        <authorList>
            <person name="Yamamoto K."/>
            <person name="Hamaji T."/>
            <person name="Kawai-Toyooka H."/>
            <person name="Matsuzaki R."/>
            <person name="Takahashi F."/>
            <person name="Nishimura Y."/>
            <person name="Kawachi M."/>
            <person name="Noguchi H."/>
            <person name="Minakuchi Y."/>
            <person name="Umen J.G."/>
            <person name="Toyoda A."/>
            <person name="Nozaki H."/>
        </authorList>
    </citation>
    <scope>NUCLEOTIDE SEQUENCE</scope>
    <source>
        <strain evidence="2">NIES-3780</strain>
    </source>
</reference>
<accession>A0A8J4F3B4</accession>
<dbReference type="AlphaFoldDB" id="A0A8J4F3B4"/>
<dbReference type="SUPFAM" id="SSF53098">
    <property type="entry name" value="Ribonuclease H-like"/>
    <property type="match status" value="1"/>
</dbReference>
<dbReference type="PROSITE" id="PS50994">
    <property type="entry name" value="INTEGRASE"/>
    <property type="match status" value="1"/>
</dbReference>
<evidence type="ECO:0000313" key="4">
    <source>
        <dbReference type="Proteomes" id="UP000747399"/>
    </source>
</evidence>
<name>A0A8J4F3B4_9CHLO</name>
<organism evidence="2 4">
    <name type="scientific">Volvox africanus</name>
    <dbReference type="NCBI Taxonomy" id="51714"/>
    <lineage>
        <taxon>Eukaryota</taxon>
        <taxon>Viridiplantae</taxon>
        <taxon>Chlorophyta</taxon>
        <taxon>core chlorophytes</taxon>
        <taxon>Chlorophyceae</taxon>
        <taxon>CS clade</taxon>
        <taxon>Chlamydomonadales</taxon>
        <taxon>Volvocaceae</taxon>
        <taxon>Volvox</taxon>
    </lineage>
</organism>
<dbReference type="PANTHER" id="PTHR37984:SF5">
    <property type="entry name" value="PROTEIN NYNRIN-LIKE"/>
    <property type="match status" value="1"/>
</dbReference>
<gene>
    <name evidence="2" type="ORF">Vafri_14205</name>
    <name evidence="3" type="ORF">Vafri_17224</name>
</gene>
<sequence>MTYLKPWSCMEHHVRFTSTFAKELCHLTGIQQLTSTAFHPQTDGQTERTNRILEEYLHHYINPTQDNWDTLLVAAEFAINNSYQESIKTTPFIMLNYGQHPLTPLSVDIPTPNLAAHNFNLCLKEAVRNAKSCLVEAQAKQEALCRLSPYPCFL</sequence>